<dbReference type="InterPro" id="IPR050259">
    <property type="entry name" value="SDR"/>
</dbReference>
<sequence>MLDLDDRVAIVTGSSRGIGRAIAYAYASRGCRVALNHTREGKDIARTCEMLDSIGASYKIFRGSVADANFVNDMTKAVVDEWGKIDILVNNAGINRDKLAMLLPESDWDDVIDTNLKGAFLCSKAAIKPMISQRSGRIINISSLTAVAGREGQSNYGAAKAGLIGMTKSMARELGPYNILVNALVVGLIDTLMTKKLPRAIHADIKKIIPLGRFGQPEEVANACLFLASDLSTYITGSTINCTGGGYM</sequence>
<dbReference type="NCBIfam" id="NF005559">
    <property type="entry name" value="PRK07231.1"/>
    <property type="match status" value="1"/>
</dbReference>
<dbReference type="PANTHER" id="PTHR42879:SF2">
    <property type="entry name" value="3-OXOACYL-[ACYL-CARRIER-PROTEIN] REDUCTASE FABG"/>
    <property type="match status" value="1"/>
</dbReference>
<dbReference type="InterPro" id="IPR020904">
    <property type="entry name" value="Sc_DH/Rdtase_CS"/>
</dbReference>
<dbReference type="SUPFAM" id="SSF51735">
    <property type="entry name" value="NAD(P)-binding Rossmann-fold domains"/>
    <property type="match status" value="1"/>
</dbReference>
<dbReference type="PRINTS" id="PR00081">
    <property type="entry name" value="GDHRDH"/>
</dbReference>
<proteinExistence type="inferred from homology"/>
<reference evidence="4" key="1">
    <citation type="submission" date="2019-02" db="EMBL/GenBank/DDBJ databases">
        <authorList>
            <person name="Gruber-Vodicka R. H."/>
            <person name="Seah K. B. B."/>
        </authorList>
    </citation>
    <scope>NUCLEOTIDE SEQUENCE</scope>
    <source>
        <strain evidence="4">BECK_BY19</strain>
        <strain evidence="3">BECK_BY8</strain>
    </source>
</reference>
<protein>
    <submittedName>
        <fullName evidence="4">3-oxoacyl-[acyl-carrier-protein] reductase</fullName>
    </submittedName>
</protein>
<dbReference type="PROSITE" id="PS00061">
    <property type="entry name" value="ADH_SHORT"/>
    <property type="match status" value="1"/>
</dbReference>
<keyword evidence="2" id="KW-0560">Oxidoreductase</keyword>
<dbReference type="EMBL" id="CAADGD010000063">
    <property type="protein sequence ID" value="VFK71372.1"/>
    <property type="molecule type" value="Genomic_DNA"/>
</dbReference>
<dbReference type="NCBIfam" id="NF009466">
    <property type="entry name" value="PRK12826.1-2"/>
    <property type="match status" value="1"/>
</dbReference>
<organism evidence="4">
    <name type="scientific">Candidatus Kentrum sp. UNK</name>
    <dbReference type="NCBI Taxonomy" id="2126344"/>
    <lineage>
        <taxon>Bacteria</taxon>
        <taxon>Pseudomonadati</taxon>
        <taxon>Pseudomonadota</taxon>
        <taxon>Gammaproteobacteria</taxon>
        <taxon>Candidatus Kentrum</taxon>
    </lineage>
</organism>
<dbReference type="GO" id="GO:0032787">
    <property type="term" value="P:monocarboxylic acid metabolic process"/>
    <property type="evidence" value="ECO:0007669"/>
    <property type="project" value="UniProtKB-ARBA"/>
</dbReference>
<evidence type="ECO:0000256" key="1">
    <source>
        <dbReference type="ARBA" id="ARBA00006484"/>
    </source>
</evidence>
<comment type="similarity">
    <text evidence="1">Belongs to the short-chain dehydrogenases/reductases (SDR) family.</text>
</comment>
<evidence type="ECO:0000256" key="2">
    <source>
        <dbReference type="ARBA" id="ARBA00023002"/>
    </source>
</evidence>
<dbReference type="PRINTS" id="PR00080">
    <property type="entry name" value="SDRFAMILY"/>
</dbReference>
<dbReference type="InterPro" id="IPR002347">
    <property type="entry name" value="SDR_fam"/>
</dbReference>
<dbReference type="Gene3D" id="3.40.50.720">
    <property type="entry name" value="NAD(P)-binding Rossmann-like Domain"/>
    <property type="match status" value="1"/>
</dbReference>
<dbReference type="Pfam" id="PF13561">
    <property type="entry name" value="adh_short_C2"/>
    <property type="match status" value="1"/>
</dbReference>
<dbReference type="EMBL" id="CAADFZ010000030">
    <property type="protein sequence ID" value="VFK63147.1"/>
    <property type="molecule type" value="Genomic_DNA"/>
</dbReference>
<dbReference type="AlphaFoldDB" id="A0A451AZ86"/>
<name>A0A451AZ86_9GAMM</name>
<dbReference type="PANTHER" id="PTHR42879">
    <property type="entry name" value="3-OXOACYL-(ACYL-CARRIER-PROTEIN) REDUCTASE"/>
    <property type="match status" value="1"/>
</dbReference>
<dbReference type="GO" id="GO:0016491">
    <property type="term" value="F:oxidoreductase activity"/>
    <property type="evidence" value="ECO:0007669"/>
    <property type="project" value="UniProtKB-KW"/>
</dbReference>
<evidence type="ECO:0000313" key="4">
    <source>
        <dbReference type="EMBL" id="VFK71372.1"/>
    </source>
</evidence>
<dbReference type="FunFam" id="3.40.50.720:FF:000173">
    <property type="entry name" value="3-oxoacyl-[acyl-carrier protein] reductase"/>
    <property type="match status" value="1"/>
</dbReference>
<gene>
    <name evidence="3" type="ORF">BECKUNK1418G_GA0071005_103013</name>
    <name evidence="4" type="ORF">BECKUNK1418H_GA0071006_10632</name>
</gene>
<accession>A0A451AZ86</accession>
<dbReference type="InterPro" id="IPR036291">
    <property type="entry name" value="NAD(P)-bd_dom_sf"/>
</dbReference>
<evidence type="ECO:0000313" key="3">
    <source>
        <dbReference type="EMBL" id="VFK63147.1"/>
    </source>
</evidence>